<dbReference type="Proteomes" id="UP000436088">
    <property type="component" value="Unassembled WGS sequence"/>
</dbReference>
<sequence>MLKTSTEFAIVYVLHSISMASESSTVSIKLLIDQESNKVILAEAGNDFVDTLRSLLTFPLGNIARLVGKYPISQPGCLNNLYNSVKNLSLNSFRSHACKFMLLHPRSIHEDKLKNLKLPMDFTQPTKYFACGNLKCREKQDVLLSNYETSRCSRGELMSTQTRFRGGERDAVTDETEGELCKVESMFFVTDLRVIKGYPGRLISFLSDLGVENVIILNFLTIPLESVLKLMRSKGNLTVGSISNLFRDLDAIFSIRKLEASTKLMDPKSPKVSTTNSSGYVKKMWQYVVTDGLVVKSLSSVSSIALLQEVGIQPDVVEQQEINIGEALALLRACLCSSTTLSALLGVKQPKKEPL</sequence>
<protein>
    <recommendedName>
        <fullName evidence="3">DUF674 family protein</fullName>
    </recommendedName>
</protein>
<evidence type="ECO:0000313" key="1">
    <source>
        <dbReference type="EMBL" id="KAE8653910.1"/>
    </source>
</evidence>
<dbReference type="PANTHER" id="PTHR33103:SF27">
    <property type="entry name" value="OS04G0594700 PROTEIN"/>
    <property type="match status" value="1"/>
</dbReference>
<organism evidence="1 2">
    <name type="scientific">Hibiscus syriacus</name>
    <name type="common">Rose of Sharon</name>
    <dbReference type="NCBI Taxonomy" id="106335"/>
    <lineage>
        <taxon>Eukaryota</taxon>
        <taxon>Viridiplantae</taxon>
        <taxon>Streptophyta</taxon>
        <taxon>Embryophyta</taxon>
        <taxon>Tracheophyta</taxon>
        <taxon>Spermatophyta</taxon>
        <taxon>Magnoliopsida</taxon>
        <taxon>eudicotyledons</taxon>
        <taxon>Gunneridae</taxon>
        <taxon>Pentapetalae</taxon>
        <taxon>rosids</taxon>
        <taxon>malvids</taxon>
        <taxon>Malvales</taxon>
        <taxon>Malvaceae</taxon>
        <taxon>Malvoideae</taxon>
        <taxon>Hibiscus</taxon>
    </lineage>
</organism>
<dbReference type="AlphaFoldDB" id="A0A6A2WL34"/>
<dbReference type="Pfam" id="PF05056">
    <property type="entry name" value="DUF674"/>
    <property type="match status" value="2"/>
</dbReference>
<reference evidence="1" key="1">
    <citation type="submission" date="2019-09" db="EMBL/GenBank/DDBJ databases">
        <title>Draft genome information of white flower Hibiscus syriacus.</title>
        <authorList>
            <person name="Kim Y.-M."/>
        </authorList>
    </citation>
    <scope>NUCLEOTIDE SEQUENCE [LARGE SCALE GENOMIC DNA]</scope>
    <source>
        <strain evidence="1">YM2019G1</strain>
    </source>
</reference>
<gene>
    <name evidence="1" type="ORF">F3Y22_tig00117056pilonHSYRG00470</name>
</gene>
<dbReference type="PANTHER" id="PTHR33103">
    <property type="entry name" value="OS01G0153900 PROTEIN"/>
    <property type="match status" value="1"/>
</dbReference>
<comment type="caution">
    <text evidence="1">The sequence shown here is derived from an EMBL/GenBank/DDBJ whole genome shotgun (WGS) entry which is preliminary data.</text>
</comment>
<proteinExistence type="predicted"/>
<accession>A0A6A2WL34</accession>
<evidence type="ECO:0000313" key="2">
    <source>
        <dbReference type="Proteomes" id="UP000436088"/>
    </source>
</evidence>
<dbReference type="InterPro" id="IPR007750">
    <property type="entry name" value="DUF674"/>
</dbReference>
<evidence type="ECO:0008006" key="3">
    <source>
        <dbReference type="Google" id="ProtNLM"/>
    </source>
</evidence>
<keyword evidence="2" id="KW-1185">Reference proteome</keyword>
<name>A0A6A2WL34_HIBSY</name>
<dbReference type="EMBL" id="VEPZ02001788">
    <property type="protein sequence ID" value="KAE8653910.1"/>
    <property type="molecule type" value="Genomic_DNA"/>
</dbReference>